<dbReference type="OrthoDB" id="1100095at2"/>
<dbReference type="EMBL" id="FPJE01000036">
    <property type="protein sequence ID" value="SFW76013.1"/>
    <property type="molecule type" value="Genomic_DNA"/>
</dbReference>
<dbReference type="PANTHER" id="PTHR43133:SF46">
    <property type="entry name" value="RNA POLYMERASE SIGMA-70 FACTOR ECF SUBFAMILY"/>
    <property type="match status" value="1"/>
</dbReference>
<dbReference type="NCBIfam" id="TIGR02937">
    <property type="entry name" value="sigma70-ECF"/>
    <property type="match status" value="1"/>
</dbReference>
<accession>A0A1K1RW01</accession>
<evidence type="ECO:0000259" key="5">
    <source>
        <dbReference type="Pfam" id="PF08281"/>
    </source>
</evidence>
<dbReference type="PANTHER" id="PTHR43133">
    <property type="entry name" value="RNA POLYMERASE ECF-TYPE SIGMA FACTO"/>
    <property type="match status" value="1"/>
</dbReference>
<dbReference type="SUPFAM" id="SSF88946">
    <property type="entry name" value="Sigma2 domain of RNA polymerase sigma factors"/>
    <property type="match status" value="1"/>
</dbReference>
<evidence type="ECO:0000256" key="3">
    <source>
        <dbReference type="ARBA" id="ARBA00023082"/>
    </source>
</evidence>
<keyword evidence="4" id="KW-0804">Transcription</keyword>
<dbReference type="Gene3D" id="1.10.1740.10">
    <property type="match status" value="1"/>
</dbReference>
<dbReference type="InterPro" id="IPR013249">
    <property type="entry name" value="RNA_pol_sigma70_r4_t2"/>
</dbReference>
<evidence type="ECO:0000256" key="1">
    <source>
        <dbReference type="ARBA" id="ARBA00010641"/>
    </source>
</evidence>
<reference evidence="6 7" key="1">
    <citation type="submission" date="2016-11" db="EMBL/GenBank/DDBJ databases">
        <authorList>
            <person name="Jaros S."/>
            <person name="Januszkiewicz K."/>
            <person name="Wedrychowicz H."/>
        </authorList>
    </citation>
    <scope>NUCLEOTIDE SEQUENCE [LARGE SCALE GENOMIC DNA]</scope>
    <source>
        <strain evidence="6 7">CGMCC 1.12145</strain>
    </source>
</reference>
<dbReference type="GO" id="GO:0006352">
    <property type="term" value="P:DNA-templated transcription initiation"/>
    <property type="evidence" value="ECO:0007669"/>
    <property type="project" value="InterPro"/>
</dbReference>
<dbReference type="AlphaFoldDB" id="A0A1K1RW01"/>
<dbReference type="InterPro" id="IPR036388">
    <property type="entry name" value="WH-like_DNA-bd_sf"/>
</dbReference>
<protein>
    <submittedName>
        <fullName evidence="6">RNA polymerase sigma-70 factor, ECF subfamily</fullName>
    </submittedName>
</protein>
<keyword evidence="3" id="KW-0731">Sigma factor</keyword>
<evidence type="ECO:0000256" key="4">
    <source>
        <dbReference type="ARBA" id="ARBA00023163"/>
    </source>
</evidence>
<name>A0A1K1RW01_9FLAO</name>
<dbReference type="RefSeq" id="WP_072319284.1">
    <property type="nucleotide sequence ID" value="NZ_FPJE01000036.1"/>
</dbReference>
<dbReference type="STRING" id="1150368.SAMN02927921_04058"/>
<keyword evidence="2" id="KW-0805">Transcription regulation</keyword>
<dbReference type="GO" id="GO:0003677">
    <property type="term" value="F:DNA binding"/>
    <property type="evidence" value="ECO:0007669"/>
    <property type="project" value="InterPro"/>
</dbReference>
<dbReference type="InterPro" id="IPR013325">
    <property type="entry name" value="RNA_pol_sigma_r2"/>
</dbReference>
<comment type="similarity">
    <text evidence="1">Belongs to the sigma-70 factor family. ECF subfamily.</text>
</comment>
<proteinExistence type="inferred from homology"/>
<organism evidence="6 7">
    <name type="scientific">Sinomicrobium oceani</name>
    <dbReference type="NCBI Taxonomy" id="1150368"/>
    <lineage>
        <taxon>Bacteria</taxon>
        <taxon>Pseudomonadati</taxon>
        <taxon>Bacteroidota</taxon>
        <taxon>Flavobacteriia</taxon>
        <taxon>Flavobacteriales</taxon>
        <taxon>Flavobacteriaceae</taxon>
        <taxon>Sinomicrobium</taxon>
    </lineage>
</organism>
<dbReference type="NCBIfam" id="TIGR02985">
    <property type="entry name" value="Sig70_bacteroi1"/>
    <property type="match status" value="1"/>
</dbReference>
<feature type="domain" description="RNA polymerase sigma factor 70 region 4 type 2" evidence="5">
    <location>
        <begin position="125"/>
        <end position="176"/>
    </location>
</feature>
<evidence type="ECO:0000313" key="7">
    <source>
        <dbReference type="Proteomes" id="UP000182248"/>
    </source>
</evidence>
<evidence type="ECO:0000313" key="6">
    <source>
        <dbReference type="EMBL" id="SFW76013.1"/>
    </source>
</evidence>
<keyword evidence="7" id="KW-1185">Reference proteome</keyword>
<dbReference type="InterPro" id="IPR039425">
    <property type="entry name" value="RNA_pol_sigma-70-like"/>
</dbReference>
<dbReference type="InterPro" id="IPR014284">
    <property type="entry name" value="RNA_pol_sigma-70_dom"/>
</dbReference>
<gene>
    <name evidence="6" type="ORF">SAMN02927921_04058</name>
</gene>
<dbReference type="InterPro" id="IPR014327">
    <property type="entry name" value="RNA_pol_sigma70_bacteroid"/>
</dbReference>
<dbReference type="SUPFAM" id="SSF88659">
    <property type="entry name" value="Sigma3 and sigma4 domains of RNA polymerase sigma factors"/>
    <property type="match status" value="1"/>
</dbReference>
<evidence type="ECO:0000256" key="2">
    <source>
        <dbReference type="ARBA" id="ARBA00023015"/>
    </source>
</evidence>
<dbReference type="Gene3D" id="1.10.10.10">
    <property type="entry name" value="Winged helix-like DNA-binding domain superfamily/Winged helix DNA-binding domain"/>
    <property type="match status" value="1"/>
</dbReference>
<dbReference type="Pfam" id="PF08281">
    <property type="entry name" value="Sigma70_r4_2"/>
    <property type="match status" value="1"/>
</dbReference>
<dbReference type="GO" id="GO:0016987">
    <property type="term" value="F:sigma factor activity"/>
    <property type="evidence" value="ECO:0007669"/>
    <property type="project" value="UniProtKB-KW"/>
</dbReference>
<sequence length="185" mass="21982">MKNKADRLYFQNNSTKNWLNEGLFNELFGRYWEKLFAFCLSHTNDDEGSREMVQDLFLSLWERRKKVEIKTNIGHYLFSGARLKIAKYYRDKAYAEKKISDVGQGVRNETCNTQEYILYKDLQWQLRLITAELPNRSRQVYVMSRNEGLKIREIALKLDLSEKTVEAHLSKALKFLKGRIRQLGF</sequence>
<dbReference type="Proteomes" id="UP000182248">
    <property type="component" value="Unassembled WGS sequence"/>
</dbReference>
<dbReference type="InterPro" id="IPR013324">
    <property type="entry name" value="RNA_pol_sigma_r3/r4-like"/>
</dbReference>